<dbReference type="CDD" id="cd00320">
    <property type="entry name" value="cpn10"/>
    <property type="match status" value="1"/>
</dbReference>
<dbReference type="Pfam" id="PF00166">
    <property type="entry name" value="Cpn10"/>
    <property type="match status" value="1"/>
</dbReference>
<dbReference type="Gene3D" id="2.30.33.40">
    <property type="entry name" value="GroES chaperonin"/>
    <property type="match status" value="1"/>
</dbReference>
<dbReference type="SUPFAM" id="SSF50129">
    <property type="entry name" value="GroES-like"/>
    <property type="match status" value="1"/>
</dbReference>
<evidence type="ECO:0000256" key="2">
    <source>
        <dbReference type="ARBA" id="ARBA00023186"/>
    </source>
</evidence>
<evidence type="ECO:0000313" key="6">
    <source>
        <dbReference type="Proteomes" id="UP000193560"/>
    </source>
</evidence>
<dbReference type="FunFam" id="2.30.33.40:FF:000002">
    <property type="entry name" value="10 kDa chaperonin, mitochondrial"/>
    <property type="match status" value="1"/>
</dbReference>
<dbReference type="PANTHER" id="PTHR10772:SF0">
    <property type="entry name" value="10 KDA HEAT SHOCK PROTEIN, MITOCHONDRIAL"/>
    <property type="match status" value="1"/>
</dbReference>
<dbReference type="PANTHER" id="PTHR10772">
    <property type="entry name" value="10 KDA HEAT SHOCK PROTEIN"/>
    <property type="match status" value="1"/>
</dbReference>
<keyword evidence="6" id="KW-1185">Reference proteome</keyword>
<dbReference type="PRINTS" id="PR00297">
    <property type="entry name" value="CHAPERONIN10"/>
</dbReference>
<dbReference type="GO" id="GO:0005524">
    <property type="term" value="F:ATP binding"/>
    <property type="evidence" value="ECO:0007669"/>
    <property type="project" value="InterPro"/>
</dbReference>
<proteinExistence type="inferred from homology"/>
<dbReference type="AlphaFoldDB" id="A0A1X2IZ58"/>
<organism evidence="5 6">
    <name type="scientific">Absidia repens</name>
    <dbReference type="NCBI Taxonomy" id="90262"/>
    <lineage>
        <taxon>Eukaryota</taxon>
        <taxon>Fungi</taxon>
        <taxon>Fungi incertae sedis</taxon>
        <taxon>Mucoromycota</taxon>
        <taxon>Mucoromycotina</taxon>
        <taxon>Mucoromycetes</taxon>
        <taxon>Mucorales</taxon>
        <taxon>Cunninghamellaceae</taxon>
        <taxon>Absidia</taxon>
    </lineage>
</organism>
<dbReference type="GO" id="GO:0044183">
    <property type="term" value="F:protein folding chaperone"/>
    <property type="evidence" value="ECO:0007669"/>
    <property type="project" value="InterPro"/>
</dbReference>
<dbReference type="GO" id="GO:0046872">
    <property type="term" value="F:metal ion binding"/>
    <property type="evidence" value="ECO:0007669"/>
    <property type="project" value="TreeGrafter"/>
</dbReference>
<dbReference type="EMBL" id="MCGE01000002">
    <property type="protein sequence ID" value="ORZ24575.1"/>
    <property type="molecule type" value="Genomic_DNA"/>
</dbReference>
<gene>
    <name evidence="5" type="ORF">BCR42DRAFT_403210</name>
</gene>
<dbReference type="InterPro" id="IPR011032">
    <property type="entry name" value="GroES-like_sf"/>
</dbReference>
<evidence type="ECO:0000313" key="5">
    <source>
        <dbReference type="EMBL" id="ORZ24575.1"/>
    </source>
</evidence>
<keyword evidence="2 4" id="KW-0143">Chaperone</keyword>
<comment type="similarity">
    <text evidence="1 4">Belongs to the GroES chaperonin family.</text>
</comment>
<dbReference type="InterPro" id="IPR018369">
    <property type="entry name" value="Chaprnonin_Cpn10_CS"/>
</dbReference>
<evidence type="ECO:0000256" key="4">
    <source>
        <dbReference type="RuleBase" id="RU003479"/>
    </source>
</evidence>
<comment type="caution">
    <text evidence="5">The sequence shown here is derived from an EMBL/GenBank/DDBJ whole genome shotgun (WGS) entry which is preliminary data.</text>
</comment>
<sequence length="103" mass="11005">MSAASKIKNIVPLLDRVLIQRVKAQEKTASGIFIPEKAQEALNEGVVVAVGKGALNKDGNHIPLQLANGDRVILPPFGGSTVKVAGEDYLLFRDSEILAKVEN</sequence>
<dbReference type="STRING" id="90262.A0A1X2IZ58"/>
<dbReference type="HAMAP" id="MF_00580">
    <property type="entry name" value="CH10"/>
    <property type="match status" value="1"/>
</dbReference>
<dbReference type="Proteomes" id="UP000193560">
    <property type="component" value="Unassembled WGS sequence"/>
</dbReference>
<dbReference type="InterPro" id="IPR037124">
    <property type="entry name" value="Chaperonin_GroES_sf"/>
</dbReference>
<dbReference type="SMART" id="SM00883">
    <property type="entry name" value="Cpn10"/>
    <property type="match status" value="1"/>
</dbReference>
<dbReference type="GO" id="GO:0005759">
    <property type="term" value="C:mitochondrial matrix"/>
    <property type="evidence" value="ECO:0007669"/>
    <property type="project" value="TreeGrafter"/>
</dbReference>
<comment type="function">
    <text evidence="3">Eukaryotic CPN10 homolog which is essential for mitochondrial protein biogenesis, together with CPN60. Binds to CPN60 in the presence of Mg-ATP and suppresses the ATPase activity of the latter.</text>
</comment>
<protein>
    <submittedName>
        <fullName evidence="5">Chaperonin gros</fullName>
    </submittedName>
</protein>
<reference evidence="5 6" key="1">
    <citation type="submission" date="2016-07" db="EMBL/GenBank/DDBJ databases">
        <title>Pervasive Adenine N6-methylation of Active Genes in Fungi.</title>
        <authorList>
            <consortium name="DOE Joint Genome Institute"/>
            <person name="Mondo S.J."/>
            <person name="Dannebaum R.O."/>
            <person name="Kuo R.C."/>
            <person name="Labutti K."/>
            <person name="Haridas S."/>
            <person name="Kuo A."/>
            <person name="Salamov A."/>
            <person name="Ahrendt S.R."/>
            <person name="Lipzen A."/>
            <person name="Sullivan W."/>
            <person name="Andreopoulos W.B."/>
            <person name="Clum A."/>
            <person name="Lindquist E."/>
            <person name="Daum C."/>
            <person name="Ramamoorthy G.K."/>
            <person name="Gryganskyi A."/>
            <person name="Culley D."/>
            <person name="Magnuson J.K."/>
            <person name="James T.Y."/>
            <person name="O'Malley M.A."/>
            <person name="Stajich J.E."/>
            <person name="Spatafora J.W."/>
            <person name="Visel A."/>
            <person name="Grigoriev I.V."/>
        </authorList>
    </citation>
    <scope>NUCLEOTIDE SEQUENCE [LARGE SCALE GENOMIC DNA]</scope>
    <source>
        <strain evidence="5 6">NRRL 1336</strain>
    </source>
</reference>
<accession>A0A1X2IZ58</accession>
<name>A0A1X2IZ58_9FUNG</name>
<dbReference type="GO" id="GO:0051082">
    <property type="term" value="F:unfolded protein binding"/>
    <property type="evidence" value="ECO:0007669"/>
    <property type="project" value="TreeGrafter"/>
</dbReference>
<dbReference type="InterPro" id="IPR020818">
    <property type="entry name" value="Chaperonin_GroES"/>
</dbReference>
<dbReference type="PROSITE" id="PS00681">
    <property type="entry name" value="CHAPERONINS_CPN10"/>
    <property type="match status" value="1"/>
</dbReference>
<evidence type="ECO:0000256" key="1">
    <source>
        <dbReference type="ARBA" id="ARBA00006975"/>
    </source>
</evidence>
<evidence type="ECO:0000256" key="3">
    <source>
        <dbReference type="ARBA" id="ARBA00056825"/>
    </source>
</evidence>
<dbReference type="OrthoDB" id="184876at2759"/>
<dbReference type="GO" id="GO:0051087">
    <property type="term" value="F:protein-folding chaperone binding"/>
    <property type="evidence" value="ECO:0007669"/>
    <property type="project" value="TreeGrafter"/>
</dbReference>